<gene>
    <name evidence="2" type="ORF">ACFFIA_40800</name>
</gene>
<organism evidence="2 3">
    <name type="scientific">Phytohabitans kaempferiae</name>
    <dbReference type="NCBI Taxonomy" id="1620943"/>
    <lineage>
        <taxon>Bacteria</taxon>
        <taxon>Bacillati</taxon>
        <taxon>Actinomycetota</taxon>
        <taxon>Actinomycetes</taxon>
        <taxon>Micromonosporales</taxon>
        <taxon>Micromonosporaceae</taxon>
    </lineage>
</organism>
<accession>A0ABV6MHV8</accession>
<reference evidence="2 3" key="1">
    <citation type="submission" date="2024-09" db="EMBL/GenBank/DDBJ databases">
        <authorList>
            <person name="Sun Q."/>
            <person name="Mori K."/>
        </authorList>
    </citation>
    <scope>NUCLEOTIDE SEQUENCE [LARGE SCALE GENOMIC DNA]</scope>
    <source>
        <strain evidence="2 3">TBRC 3947</strain>
    </source>
</reference>
<evidence type="ECO:0008006" key="4">
    <source>
        <dbReference type="Google" id="ProtNLM"/>
    </source>
</evidence>
<proteinExistence type="predicted"/>
<evidence type="ECO:0000256" key="1">
    <source>
        <dbReference type="SAM" id="MobiDB-lite"/>
    </source>
</evidence>
<protein>
    <recommendedName>
        <fullName evidence="4">RNA polymerase sigma-70 region 4 domain-containing protein</fullName>
    </recommendedName>
</protein>
<evidence type="ECO:0000313" key="2">
    <source>
        <dbReference type="EMBL" id="MFC0533958.1"/>
    </source>
</evidence>
<evidence type="ECO:0000313" key="3">
    <source>
        <dbReference type="Proteomes" id="UP001589867"/>
    </source>
</evidence>
<feature type="region of interest" description="Disordered" evidence="1">
    <location>
        <begin position="88"/>
        <end position="111"/>
    </location>
</feature>
<name>A0ABV6MHV8_9ACTN</name>
<dbReference type="RefSeq" id="WP_377262224.1">
    <property type="nucleotide sequence ID" value="NZ_JBHLUH010000094.1"/>
</dbReference>
<dbReference type="Proteomes" id="UP001589867">
    <property type="component" value="Unassembled WGS sequence"/>
</dbReference>
<keyword evidence="3" id="KW-1185">Reference proteome</keyword>
<dbReference type="EMBL" id="JBHLUH010000094">
    <property type="protein sequence ID" value="MFC0533958.1"/>
    <property type="molecule type" value="Genomic_DNA"/>
</dbReference>
<sequence length="111" mass="11768">MDPPTGDPPDVEPALGALARALDQVVAAIKAQGDPQRAFEGATRLADAMREAAESAADLRAQTAVRIWEEEKISLAGLAERIGVSKARAGQLVQRRRAHDQGSKKTQQGEG</sequence>
<comment type="caution">
    <text evidence="2">The sequence shown here is derived from an EMBL/GenBank/DDBJ whole genome shotgun (WGS) entry which is preliminary data.</text>
</comment>